<dbReference type="EMBL" id="CAJOBJ010259734">
    <property type="protein sequence ID" value="CAF5109956.1"/>
    <property type="molecule type" value="Genomic_DNA"/>
</dbReference>
<protein>
    <submittedName>
        <fullName evidence="1">Uncharacterized protein</fullName>
    </submittedName>
</protein>
<gene>
    <name evidence="1" type="ORF">GIL414_LOCUS63124</name>
</gene>
<reference evidence="1" key="1">
    <citation type="submission" date="2021-02" db="EMBL/GenBank/DDBJ databases">
        <authorList>
            <person name="Nowell W R."/>
        </authorList>
    </citation>
    <scope>NUCLEOTIDE SEQUENCE</scope>
</reference>
<comment type="caution">
    <text evidence="1">The sequence shown here is derived from an EMBL/GenBank/DDBJ whole genome shotgun (WGS) entry which is preliminary data.</text>
</comment>
<evidence type="ECO:0000313" key="1">
    <source>
        <dbReference type="EMBL" id="CAF5109956.1"/>
    </source>
</evidence>
<sequence>MDIRLQVVPLMQHVINGLLQLSTKTLLAVLGISEVPSGVRQKL</sequence>
<dbReference type="Proteomes" id="UP000681720">
    <property type="component" value="Unassembled WGS sequence"/>
</dbReference>
<name>A0A8S3F9I6_9BILA</name>
<feature type="non-terminal residue" evidence="1">
    <location>
        <position position="43"/>
    </location>
</feature>
<evidence type="ECO:0000313" key="2">
    <source>
        <dbReference type="Proteomes" id="UP000681720"/>
    </source>
</evidence>
<accession>A0A8S3F9I6</accession>
<organism evidence="1 2">
    <name type="scientific">Rotaria magnacalcarata</name>
    <dbReference type="NCBI Taxonomy" id="392030"/>
    <lineage>
        <taxon>Eukaryota</taxon>
        <taxon>Metazoa</taxon>
        <taxon>Spiralia</taxon>
        <taxon>Gnathifera</taxon>
        <taxon>Rotifera</taxon>
        <taxon>Eurotatoria</taxon>
        <taxon>Bdelloidea</taxon>
        <taxon>Philodinida</taxon>
        <taxon>Philodinidae</taxon>
        <taxon>Rotaria</taxon>
    </lineage>
</organism>
<proteinExistence type="predicted"/>
<dbReference type="AlphaFoldDB" id="A0A8S3F9I6"/>